<evidence type="ECO:0000313" key="3">
    <source>
        <dbReference type="EMBL" id="KAK6937698.1"/>
    </source>
</evidence>
<dbReference type="Gene3D" id="3.10.450.50">
    <property type="match status" value="1"/>
</dbReference>
<dbReference type="EMBL" id="JBAMMX010000006">
    <property type="protein sequence ID" value="KAK6937698.1"/>
    <property type="molecule type" value="Genomic_DNA"/>
</dbReference>
<dbReference type="InterPro" id="IPR032710">
    <property type="entry name" value="NTF2-like_dom_sf"/>
</dbReference>
<accession>A0AAN8ZKP5</accession>
<dbReference type="GO" id="GO:0005829">
    <property type="term" value="C:cytosol"/>
    <property type="evidence" value="ECO:0007669"/>
    <property type="project" value="TreeGrafter"/>
</dbReference>
<evidence type="ECO:0000256" key="1">
    <source>
        <dbReference type="ARBA" id="ARBA00022884"/>
    </source>
</evidence>
<dbReference type="InterPro" id="IPR039539">
    <property type="entry name" value="Ras_GTPase_bind_prot"/>
</dbReference>
<keyword evidence="4" id="KW-1185">Reference proteome</keyword>
<dbReference type="SUPFAM" id="SSF54427">
    <property type="entry name" value="NTF2-like"/>
    <property type="match status" value="1"/>
</dbReference>
<feature type="domain" description="NTF2" evidence="2">
    <location>
        <begin position="1"/>
        <end position="78"/>
    </location>
</feature>
<dbReference type="PROSITE" id="PS50177">
    <property type="entry name" value="NTF2_DOMAIN"/>
    <property type="match status" value="1"/>
</dbReference>
<dbReference type="PANTHER" id="PTHR10693:SF29">
    <property type="entry name" value="GB|AAD20086.1"/>
    <property type="match status" value="1"/>
</dbReference>
<dbReference type="Proteomes" id="UP001370490">
    <property type="component" value="Unassembled WGS sequence"/>
</dbReference>
<dbReference type="InterPro" id="IPR018222">
    <property type="entry name" value="Nuclear_transport_factor_2_euk"/>
</dbReference>
<dbReference type="GO" id="GO:1990904">
    <property type="term" value="C:ribonucleoprotein complex"/>
    <property type="evidence" value="ECO:0007669"/>
    <property type="project" value="TreeGrafter"/>
</dbReference>
<evidence type="ECO:0000313" key="4">
    <source>
        <dbReference type="Proteomes" id="UP001370490"/>
    </source>
</evidence>
<protein>
    <submittedName>
        <fullName evidence="3">Nuclear transport factor 2 domain</fullName>
    </submittedName>
</protein>
<name>A0AAN8ZKP5_9MAGN</name>
<organism evidence="3 4">
    <name type="scientific">Dillenia turbinata</name>
    <dbReference type="NCBI Taxonomy" id="194707"/>
    <lineage>
        <taxon>Eukaryota</taxon>
        <taxon>Viridiplantae</taxon>
        <taxon>Streptophyta</taxon>
        <taxon>Embryophyta</taxon>
        <taxon>Tracheophyta</taxon>
        <taxon>Spermatophyta</taxon>
        <taxon>Magnoliopsida</taxon>
        <taxon>eudicotyledons</taxon>
        <taxon>Gunneridae</taxon>
        <taxon>Pentapetalae</taxon>
        <taxon>Dilleniales</taxon>
        <taxon>Dilleniaceae</taxon>
        <taxon>Dillenia</taxon>
    </lineage>
</organism>
<reference evidence="3 4" key="1">
    <citation type="submission" date="2023-12" db="EMBL/GenBank/DDBJ databases">
        <title>A high-quality genome assembly for Dillenia turbinata (Dilleniales).</title>
        <authorList>
            <person name="Chanderbali A."/>
        </authorList>
    </citation>
    <scope>NUCLEOTIDE SEQUENCE [LARGE SCALE GENOMIC DNA]</scope>
    <source>
        <strain evidence="3">LSX21</strain>
        <tissue evidence="3">Leaf</tissue>
    </source>
</reference>
<dbReference type="AlphaFoldDB" id="A0AAN8ZKP5"/>
<evidence type="ECO:0000259" key="2">
    <source>
        <dbReference type="PROSITE" id="PS50177"/>
    </source>
</evidence>
<dbReference type="GO" id="GO:0003729">
    <property type="term" value="F:mRNA binding"/>
    <property type="evidence" value="ECO:0007669"/>
    <property type="project" value="TreeGrafter"/>
</dbReference>
<comment type="caution">
    <text evidence="3">The sequence shown here is derived from an EMBL/GenBank/DDBJ whole genome shotgun (WGS) entry which is preliminary data.</text>
</comment>
<dbReference type="PANTHER" id="PTHR10693">
    <property type="entry name" value="RAS GTPASE-ACTIVATING PROTEIN-BINDING PROTEIN"/>
    <property type="match status" value="1"/>
</dbReference>
<dbReference type="InterPro" id="IPR002075">
    <property type="entry name" value="NTF2_dom"/>
</dbReference>
<sequence>MLRRLAQKQIHTLIKSLHFVEIEIKAIDSLETWNEGLLVMVSDVIRMKDYVVRENLSESLFLAPQKKDYFVVNHFSELHLEEYLNLENFYVLGEEARDSVNSVHVEGEDPFDQFSLPEQPLKMKNTCLETVAVESSLKPTLMSCKVECGLFACFSSHLLIFWLLRASPVRLVGKRLHSRTKTKQHQRFPRTRREETWQDLMFAAAQHDLPWVMGETSIKPSQRMIKQ</sequence>
<proteinExistence type="predicted"/>
<keyword evidence="1" id="KW-0694">RNA-binding</keyword>
<gene>
    <name evidence="3" type="ORF">RJ641_031206</name>
</gene>
<dbReference type="Pfam" id="PF02136">
    <property type="entry name" value="NTF2"/>
    <property type="match status" value="1"/>
</dbReference>